<dbReference type="AlphaFoldDB" id="A0A024GV25"/>
<feature type="region of interest" description="Disordered" evidence="1">
    <location>
        <begin position="114"/>
        <end position="134"/>
    </location>
</feature>
<evidence type="ECO:0000256" key="1">
    <source>
        <dbReference type="SAM" id="MobiDB-lite"/>
    </source>
</evidence>
<keyword evidence="3" id="KW-1185">Reference proteome</keyword>
<gene>
    <name evidence="2" type="ORF">BN9_118240</name>
</gene>
<dbReference type="Proteomes" id="UP000053237">
    <property type="component" value="Unassembled WGS sequence"/>
</dbReference>
<feature type="non-terminal residue" evidence="2">
    <location>
        <position position="1"/>
    </location>
</feature>
<accession>A0A024GV25</accession>
<comment type="caution">
    <text evidence="2">The sequence shown here is derived from an EMBL/GenBank/DDBJ whole genome shotgun (WGS) entry which is preliminary data.</text>
</comment>
<proteinExistence type="predicted"/>
<evidence type="ECO:0008006" key="4">
    <source>
        <dbReference type="Google" id="ProtNLM"/>
    </source>
</evidence>
<dbReference type="InParanoid" id="A0A024GV25"/>
<evidence type="ECO:0000313" key="2">
    <source>
        <dbReference type="EMBL" id="CCI50229.1"/>
    </source>
</evidence>
<reference evidence="2 3" key="1">
    <citation type="submission" date="2012-05" db="EMBL/GenBank/DDBJ databases">
        <title>Recombination and specialization in a pathogen metapopulation.</title>
        <authorList>
            <person name="Gardiner A."/>
            <person name="Kemen E."/>
            <person name="Schultz-Larsen T."/>
            <person name="MacLean D."/>
            <person name="Van Oosterhout C."/>
            <person name="Jones J.D.G."/>
        </authorList>
    </citation>
    <scope>NUCLEOTIDE SEQUENCE [LARGE SCALE GENOMIC DNA]</scope>
    <source>
        <strain evidence="2 3">Ac Nc2</strain>
    </source>
</reference>
<dbReference type="EMBL" id="CAIX01000425">
    <property type="protein sequence ID" value="CCI50229.1"/>
    <property type="molecule type" value="Genomic_DNA"/>
</dbReference>
<name>A0A024GV25_9STRA</name>
<organism evidence="2 3">
    <name type="scientific">Albugo candida</name>
    <dbReference type="NCBI Taxonomy" id="65357"/>
    <lineage>
        <taxon>Eukaryota</taxon>
        <taxon>Sar</taxon>
        <taxon>Stramenopiles</taxon>
        <taxon>Oomycota</taxon>
        <taxon>Peronosporomycetes</taxon>
        <taxon>Albuginales</taxon>
        <taxon>Albuginaceae</taxon>
        <taxon>Albugo</taxon>
    </lineage>
</organism>
<protein>
    <recommendedName>
        <fullName evidence="4">SWIM-type domain-containing protein</fullName>
    </recommendedName>
</protein>
<dbReference type="OrthoDB" id="1747431at2759"/>
<feature type="compositionally biased region" description="Basic residues" evidence="1">
    <location>
        <begin position="115"/>
        <end position="126"/>
    </location>
</feature>
<sequence length="161" mass="18201">AAAKWGEIDECSTSCFIVAIRSGVGNIPVKFAVQFCDKVVQCSWRYFEDVGSPCVHALLALRHSEKLPNMVTYFHDSWKSSTFAAAYSERSEDKILPLVLKDVLTRGVCNAPSISKKRGRPKKKRIPSQQATEKIEKRQTRRCGMCNHFGHNRRTCPIRDA</sequence>
<evidence type="ECO:0000313" key="3">
    <source>
        <dbReference type="Proteomes" id="UP000053237"/>
    </source>
</evidence>